<keyword evidence="4" id="KW-1185">Reference proteome</keyword>
<dbReference type="EMBL" id="JBIUZV010000001">
    <property type="protein sequence ID" value="MFJ3044698.1"/>
    <property type="molecule type" value="Genomic_DNA"/>
</dbReference>
<gene>
    <name evidence="3" type="ORF">ACIPEN_02600</name>
</gene>
<proteinExistence type="predicted"/>
<dbReference type="RefSeq" id="WP_402698190.1">
    <property type="nucleotide sequence ID" value="NZ_JBIUZV010000001.1"/>
</dbReference>
<feature type="compositionally biased region" description="Polar residues" evidence="1">
    <location>
        <begin position="1"/>
        <end position="10"/>
    </location>
</feature>
<evidence type="ECO:0000256" key="2">
    <source>
        <dbReference type="SAM" id="Phobius"/>
    </source>
</evidence>
<keyword evidence="2" id="KW-1133">Transmembrane helix</keyword>
<evidence type="ECO:0000256" key="1">
    <source>
        <dbReference type="SAM" id="MobiDB-lite"/>
    </source>
</evidence>
<feature type="region of interest" description="Disordered" evidence="1">
    <location>
        <begin position="1"/>
        <end position="45"/>
    </location>
</feature>
<dbReference type="Proteomes" id="UP001617427">
    <property type="component" value="Unassembled WGS sequence"/>
</dbReference>
<sequence length="430" mass="46209">MQVSPTTNITPVDGAHSDAITPVAPRAESPVPPPSRGVVSEQAVRSGNSMELVLRSAQSRSAGAIPNETPEERQQRFDGLEALARKHMIAGRHEEPEQLEARIQQRAQRMLERGENPHQLESLFTFADLAIDLPADIAHGFFNGIPFSLANLTAKFLPAMAAYKGGALSGAITILMVHFGSHIVNGVGETPRWGNTTKALEDIIPEEDPRGSLTALDVFKKIGTTFQLFPAAYTLTGGVTSGIARKDLDSGLKAQYGIGPGTAAVASGVVNGAGHFVDRYYGRIDPGHILSEEDWENSLDELKRATFKGAAANGLAHMFSADAMARAGDGLKKAVMTLPNLSTLAQALVWTGGVSLYSHVTAEMNKNPNLSETDKFVNQQMMFAAFLFPITFLWTASIALGPQLDKKMSSAITATLNQLRARETPRLPQQ</sequence>
<keyword evidence="2" id="KW-0472">Membrane</keyword>
<evidence type="ECO:0008006" key="5">
    <source>
        <dbReference type="Google" id="ProtNLM"/>
    </source>
</evidence>
<evidence type="ECO:0000313" key="3">
    <source>
        <dbReference type="EMBL" id="MFJ3044698.1"/>
    </source>
</evidence>
<evidence type="ECO:0000313" key="4">
    <source>
        <dbReference type="Proteomes" id="UP001617427"/>
    </source>
</evidence>
<comment type="caution">
    <text evidence="3">The sequence shown here is derived from an EMBL/GenBank/DDBJ whole genome shotgun (WGS) entry which is preliminary data.</text>
</comment>
<reference evidence="3 4" key="1">
    <citation type="submission" date="2024-10" db="EMBL/GenBank/DDBJ databases">
        <title>The Natural Products Discovery Center: Release of the First 8490 Sequenced Strains for Exploring Actinobacteria Biosynthetic Diversity.</title>
        <authorList>
            <person name="Kalkreuter E."/>
            <person name="Kautsar S.A."/>
            <person name="Yang D."/>
            <person name="Bader C.D."/>
            <person name="Teijaro C.N."/>
            <person name="Fluegel L."/>
            <person name="Davis C.M."/>
            <person name="Simpson J.R."/>
            <person name="Lauterbach L."/>
            <person name="Steele A.D."/>
            <person name="Gui C."/>
            <person name="Meng S."/>
            <person name="Li G."/>
            <person name="Viehrig K."/>
            <person name="Ye F."/>
            <person name="Su P."/>
            <person name="Kiefer A.F."/>
            <person name="Nichols A."/>
            <person name="Cepeda A.J."/>
            <person name="Yan W."/>
            <person name="Fan B."/>
            <person name="Jiang Y."/>
            <person name="Adhikari A."/>
            <person name="Zheng C.-J."/>
            <person name="Schuster L."/>
            <person name="Cowan T.M."/>
            <person name="Smanski M.J."/>
            <person name="Chevrette M.G."/>
            <person name="De Carvalho L.P.S."/>
            <person name="Shen B."/>
        </authorList>
    </citation>
    <scope>NUCLEOTIDE SEQUENCE [LARGE SCALE GENOMIC DNA]</scope>
    <source>
        <strain evidence="3 4">NPDC087045</strain>
    </source>
</reference>
<name>A0ABW8ETB2_9BURK</name>
<keyword evidence="2" id="KW-0812">Transmembrane</keyword>
<feature type="transmembrane region" description="Helical" evidence="2">
    <location>
        <begin position="381"/>
        <end position="400"/>
    </location>
</feature>
<protein>
    <recommendedName>
        <fullName evidence="5">Type III effector</fullName>
    </recommendedName>
</protein>
<accession>A0ABW8ETB2</accession>
<organism evidence="3 4">
    <name type="scientific">Herbaspirillum chlorophenolicum</name>
    <dbReference type="NCBI Taxonomy" id="211589"/>
    <lineage>
        <taxon>Bacteria</taxon>
        <taxon>Pseudomonadati</taxon>
        <taxon>Pseudomonadota</taxon>
        <taxon>Betaproteobacteria</taxon>
        <taxon>Burkholderiales</taxon>
        <taxon>Oxalobacteraceae</taxon>
        <taxon>Herbaspirillum</taxon>
    </lineage>
</organism>